<reference evidence="3 4" key="1">
    <citation type="journal article" date="2019" name="Int. J. Syst. Evol. Microbiol.">
        <title>The Global Catalogue of Microorganisms (GCM) 10K type strain sequencing project: providing services to taxonomists for standard genome sequencing and annotation.</title>
        <authorList>
            <consortium name="The Broad Institute Genomics Platform"/>
            <consortium name="The Broad Institute Genome Sequencing Center for Infectious Disease"/>
            <person name="Wu L."/>
            <person name="Ma J."/>
        </authorList>
    </citation>
    <scope>NUCLEOTIDE SEQUENCE [LARGE SCALE GENOMIC DNA]</scope>
    <source>
        <strain evidence="3 4">JCM 14900</strain>
    </source>
</reference>
<gene>
    <name evidence="3" type="ORF">GCM10009775_04190</name>
</gene>
<proteinExistence type="predicted"/>
<accession>A0ABN2P8F1</accession>
<sequence>MTLELGPDDKRMRLRYAGTCRRCGATLSSGSEAIYERATKTVRCEQCSSLTEAHSGTAGASARREHERRRDRREERIRTEHPKLGGLILALTDDPQSTRAWQQGAVGEELLAHRLGDLPEAFRVLHDRRIPGTRANIDHIAIGSHGVWVIDAKRYKGKRPTLHVTGGILRPRVESLRVDGRDRTKLVDGVRSQVARVKTAIADDAVPVHGALCFIDADWPLIGGSFTIDDVLVTWPRNLIKRMTEDSTTPIDTDTIHARLARAFPTA</sequence>
<evidence type="ECO:0000313" key="4">
    <source>
        <dbReference type="Proteomes" id="UP001501343"/>
    </source>
</evidence>
<dbReference type="PROSITE" id="PS50965">
    <property type="entry name" value="NERD"/>
    <property type="match status" value="1"/>
</dbReference>
<comment type="caution">
    <text evidence="3">The sequence shown here is derived from an EMBL/GenBank/DDBJ whole genome shotgun (WGS) entry which is preliminary data.</text>
</comment>
<keyword evidence="4" id="KW-1185">Reference proteome</keyword>
<feature type="region of interest" description="Disordered" evidence="1">
    <location>
        <begin position="49"/>
        <end position="77"/>
    </location>
</feature>
<organism evidence="3 4">
    <name type="scientific">Microbacterium aoyamense</name>
    <dbReference type="NCBI Taxonomy" id="344166"/>
    <lineage>
        <taxon>Bacteria</taxon>
        <taxon>Bacillati</taxon>
        <taxon>Actinomycetota</taxon>
        <taxon>Actinomycetes</taxon>
        <taxon>Micrococcales</taxon>
        <taxon>Microbacteriaceae</taxon>
        <taxon>Microbacterium</taxon>
    </lineage>
</organism>
<evidence type="ECO:0000256" key="1">
    <source>
        <dbReference type="SAM" id="MobiDB-lite"/>
    </source>
</evidence>
<feature type="domain" description="NERD" evidence="2">
    <location>
        <begin position="103"/>
        <end position="201"/>
    </location>
</feature>
<evidence type="ECO:0000313" key="3">
    <source>
        <dbReference type="EMBL" id="GAA1914799.1"/>
    </source>
</evidence>
<dbReference type="Pfam" id="PF08378">
    <property type="entry name" value="NERD"/>
    <property type="match status" value="1"/>
</dbReference>
<protein>
    <recommendedName>
        <fullName evidence="2">NERD domain-containing protein</fullName>
    </recommendedName>
</protein>
<name>A0ABN2P8F1_9MICO</name>
<dbReference type="InterPro" id="IPR011528">
    <property type="entry name" value="NERD"/>
</dbReference>
<dbReference type="Proteomes" id="UP001501343">
    <property type="component" value="Unassembled WGS sequence"/>
</dbReference>
<dbReference type="EMBL" id="BAAAOF010000001">
    <property type="protein sequence ID" value="GAA1914799.1"/>
    <property type="molecule type" value="Genomic_DNA"/>
</dbReference>
<evidence type="ECO:0000259" key="2">
    <source>
        <dbReference type="PROSITE" id="PS50965"/>
    </source>
</evidence>